<accession>A0A2P5YMF9</accession>
<dbReference type="AlphaFoldDB" id="A0A2P5YMF9"/>
<reference evidence="2 3" key="1">
    <citation type="submission" date="2015-01" db="EMBL/GenBank/DDBJ databases">
        <title>Genome of allotetraploid Gossypium barbadense reveals genomic plasticity and fiber elongation in cotton evolution.</title>
        <authorList>
            <person name="Chen X."/>
            <person name="Liu X."/>
            <person name="Zhao B."/>
            <person name="Zheng H."/>
            <person name="Hu Y."/>
            <person name="Lu G."/>
            <person name="Yang C."/>
            <person name="Chen J."/>
            <person name="Shan C."/>
            <person name="Zhang L."/>
            <person name="Zhou Y."/>
            <person name="Wang L."/>
            <person name="Guo W."/>
            <person name="Bai Y."/>
            <person name="Ruan J."/>
            <person name="Shangguan X."/>
            <person name="Mao Y."/>
            <person name="Jiang J."/>
            <person name="Zhu Y."/>
            <person name="Lei J."/>
            <person name="Kang H."/>
            <person name="Chen S."/>
            <person name="He X."/>
            <person name="Wang R."/>
            <person name="Wang Y."/>
            <person name="Chen J."/>
            <person name="Wang L."/>
            <person name="Yu S."/>
            <person name="Wang B."/>
            <person name="Wei J."/>
            <person name="Song S."/>
            <person name="Lu X."/>
            <person name="Gao Z."/>
            <person name="Gu W."/>
            <person name="Deng X."/>
            <person name="Ma D."/>
            <person name="Wang S."/>
            <person name="Liang W."/>
            <person name="Fang L."/>
            <person name="Cai C."/>
            <person name="Zhu X."/>
            <person name="Zhou B."/>
            <person name="Zhang Y."/>
            <person name="Chen Z."/>
            <person name="Xu S."/>
            <person name="Zhu R."/>
            <person name="Wang S."/>
            <person name="Zhang T."/>
            <person name="Zhao G."/>
        </authorList>
    </citation>
    <scope>NUCLEOTIDE SEQUENCE [LARGE SCALE GENOMIC DNA]</scope>
    <source>
        <strain evidence="3">cv. Xinhai21</strain>
        <tissue evidence="2">Leaf</tissue>
    </source>
</reference>
<dbReference type="InterPro" id="IPR008507">
    <property type="entry name" value="DUF789"/>
</dbReference>
<name>A0A2P5YMF9_GOSBA</name>
<evidence type="ECO:0000313" key="2">
    <source>
        <dbReference type="EMBL" id="PPS16769.1"/>
    </source>
</evidence>
<gene>
    <name evidence="2" type="ORF">GOBAR_AA03774</name>
</gene>
<evidence type="ECO:0000256" key="1">
    <source>
        <dbReference type="SAM" id="MobiDB-lite"/>
    </source>
</evidence>
<dbReference type="OrthoDB" id="784906at2759"/>
<dbReference type="PANTHER" id="PTHR31343:SF8">
    <property type="entry name" value="OS07G0246600 PROTEIN"/>
    <property type="match status" value="1"/>
</dbReference>
<dbReference type="EMBL" id="KZ662998">
    <property type="protein sequence ID" value="PPS16769.1"/>
    <property type="molecule type" value="Genomic_DNA"/>
</dbReference>
<dbReference type="PANTHER" id="PTHR31343">
    <property type="entry name" value="T15D22.8"/>
    <property type="match status" value="1"/>
</dbReference>
<evidence type="ECO:0000313" key="3">
    <source>
        <dbReference type="Proteomes" id="UP000239757"/>
    </source>
</evidence>
<feature type="region of interest" description="Disordered" evidence="1">
    <location>
        <begin position="1"/>
        <end position="81"/>
    </location>
</feature>
<dbReference type="Pfam" id="PF05623">
    <property type="entry name" value="DUF789"/>
    <property type="match status" value="1"/>
</dbReference>
<sequence>MSESGVVRNRGGGRRLPPRRHRQQPQMEWRRRQEQRPLLPGTSSENRTDNEVAPTSSSSSPANSGYDDSERSNNNNPTNLDRFLEFTTPVVPAQRLPQTIITRRRRRRRHSPENPLYFVLKDLWESMEEWSVYGAGVHILLDGYPVIQYYVPYLSAIQLYIDPSRPSTSQSLEQRMLDGPRLLHDHVAQSLITWIVTDMMPGEESSTMSSSSSGSNDAIQGAQSHVEIGDAEILALNRLSLRDRHETDTRNNPAGQLVFEYFEQDEPSSRKPLTNTVSDLASQFPALTTYRSCDLLPSSWISVAWYPIYRVPMGPTLKNLDACFLTYHCLSTPSNGTATDSLPFRGFNIRELDAAEMPSKLPLPTFGLAFYKFQASIWNAPEVIESPKANSLLQEADNWLRHLQVDHPDFRFFVTHT</sequence>
<feature type="compositionally biased region" description="Basic residues" evidence="1">
    <location>
        <begin position="11"/>
        <end position="23"/>
    </location>
</feature>
<protein>
    <submittedName>
        <fullName evidence="2">Uncharacterized protein</fullName>
    </submittedName>
</protein>
<proteinExistence type="predicted"/>
<dbReference type="Proteomes" id="UP000239757">
    <property type="component" value="Unassembled WGS sequence"/>
</dbReference>
<organism evidence="2 3">
    <name type="scientific">Gossypium barbadense</name>
    <name type="common">Sea Island cotton</name>
    <name type="synonym">Hibiscus barbadensis</name>
    <dbReference type="NCBI Taxonomy" id="3634"/>
    <lineage>
        <taxon>Eukaryota</taxon>
        <taxon>Viridiplantae</taxon>
        <taxon>Streptophyta</taxon>
        <taxon>Embryophyta</taxon>
        <taxon>Tracheophyta</taxon>
        <taxon>Spermatophyta</taxon>
        <taxon>Magnoliopsida</taxon>
        <taxon>eudicotyledons</taxon>
        <taxon>Gunneridae</taxon>
        <taxon>Pentapetalae</taxon>
        <taxon>rosids</taxon>
        <taxon>malvids</taxon>
        <taxon>Malvales</taxon>
        <taxon>Malvaceae</taxon>
        <taxon>Malvoideae</taxon>
        <taxon>Gossypium</taxon>
    </lineage>
</organism>